<keyword evidence="6" id="KW-1185">Reference proteome</keyword>
<evidence type="ECO:0000256" key="4">
    <source>
        <dbReference type="ARBA" id="ARBA00023186"/>
    </source>
</evidence>
<organism evidence="5 6">
    <name type="scientific">Nocardia tenerifensis</name>
    <dbReference type="NCBI Taxonomy" id="228006"/>
    <lineage>
        <taxon>Bacteria</taxon>
        <taxon>Bacillati</taxon>
        <taxon>Actinomycetota</taxon>
        <taxon>Actinomycetes</taxon>
        <taxon>Mycobacteriales</taxon>
        <taxon>Nocardiaceae</taxon>
        <taxon>Nocardia</taxon>
    </lineage>
</organism>
<evidence type="ECO:0000256" key="2">
    <source>
        <dbReference type="ARBA" id="ARBA00006411"/>
    </source>
</evidence>
<dbReference type="EMBL" id="QJKF01000010">
    <property type="protein sequence ID" value="PXX60179.1"/>
    <property type="molecule type" value="Genomic_DNA"/>
</dbReference>
<keyword evidence="3" id="KW-0963">Cytoplasm</keyword>
<comment type="subcellular location">
    <subcellularLocation>
        <location evidence="1">Cytoplasm</location>
    </subcellularLocation>
</comment>
<keyword evidence="4" id="KW-0143">Chaperone</keyword>
<comment type="caution">
    <text evidence="5">The sequence shown here is derived from an EMBL/GenBank/DDBJ whole genome shotgun (WGS) entry which is preliminary data.</text>
</comment>
<dbReference type="AlphaFoldDB" id="A0A318JVE1"/>
<protein>
    <submittedName>
        <fullName evidence="5">ESAT-6 protein secretion system EspG family protein</fullName>
    </submittedName>
</protein>
<gene>
    <name evidence="5" type="ORF">DFR70_11019</name>
</gene>
<sequence>MCGEDVIRAVSWTFTPDEFAHLWRETDLDRHPYPLRILETPRTEDEADRLRATLDERLPLRADPDLSACLRILAAPHTRIVAIGGLHTPGSEIRLLAAAIFDRAVLAVQEPGSTPDFGGRVRLTIGHSGKLGARIASLLPAAPPGHEPARVAPTAAVRDEETVVAQQPLAPRIRRLLLKPHSAEGHIRIESALDQPVRAPAIHYTWFDVKGDGRYLLRAGKEVHITPASAEQIGAQLQKRIQP</sequence>
<dbReference type="Pfam" id="PF14011">
    <property type="entry name" value="ESX-1_EspG"/>
    <property type="match status" value="1"/>
</dbReference>
<proteinExistence type="inferred from homology"/>
<accession>A0A318JVE1</accession>
<comment type="similarity">
    <text evidence="2">Belongs to the EspG family.</text>
</comment>
<evidence type="ECO:0000313" key="5">
    <source>
        <dbReference type="EMBL" id="PXX60179.1"/>
    </source>
</evidence>
<evidence type="ECO:0000256" key="3">
    <source>
        <dbReference type="ARBA" id="ARBA00022490"/>
    </source>
</evidence>
<name>A0A318JVE1_9NOCA</name>
<dbReference type="InterPro" id="IPR025734">
    <property type="entry name" value="EspG"/>
</dbReference>
<dbReference type="Proteomes" id="UP000247569">
    <property type="component" value="Unassembled WGS sequence"/>
</dbReference>
<reference evidence="5 6" key="1">
    <citation type="submission" date="2018-05" db="EMBL/GenBank/DDBJ databases">
        <title>Genomic Encyclopedia of Type Strains, Phase IV (KMG-IV): sequencing the most valuable type-strain genomes for metagenomic binning, comparative biology and taxonomic classification.</title>
        <authorList>
            <person name="Goeker M."/>
        </authorList>
    </citation>
    <scope>NUCLEOTIDE SEQUENCE [LARGE SCALE GENOMIC DNA]</scope>
    <source>
        <strain evidence="5 6">DSM 44704</strain>
    </source>
</reference>
<evidence type="ECO:0000313" key="6">
    <source>
        <dbReference type="Proteomes" id="UP000247569"/>
    </source>
</evidence>
<evidence type="ECO:0000256" key="1">
    <source>
        <dbReference type="ARBA" id="ARBA00004496"/>
    </source>
</evidence>